<evidence type="ECO:0000256" key="4">
    <source>
        <dbReference type="ARBA" id="ARBA00022824"/>
    </source>
</evidence>
<dbReference type="GO" id="GO:0005789">
    <property type="term" value="C:endoplasmic reticulum membrane"/>
    <property type="evidence" value="ECO:0007669"/>
    <property type="project" value="UniProtKB-SubCell"/>
</dbReference>
<sequence length="863" mass="95763">MLRGQRTFRFTAVVVSRLTLLLYSVMFASLGRQADGLMGPDGISPLCRRPSLAARICAIVALTACFLPVCAMSGLIVALALVWLSVVYRGYMQADFLHFQWDALAMEMGALAAIAALATIPRSDVVQEACAALAMHCFALLGFKLMWGSCLCKLFSNCPEWNFGTAMQHHHRTTCLPKPMARRLHRWSSSFQVSKAQVLATLWVEGPFSLLALLGWPLGRAVCACLWCTLMVTIAASGNYGFFNLQTCVIATALLDDRQFGQSMVSCPTSRNLQTWFLLDGLPWALTFCYWAMYMPATVSSLYRISRAQPPEVCAEAEELLFSRQLACRYGLFASMTTSRDEVVIRELHALPHEVAQQAERDGLASKAHDDKYWVELAFPYKPGPLNRAPPVLLTHMPRLDWQLWFVSLQWEQSSKTPEWFQQFLQCLRERRASVVNLVAHRGQHPVQELVLMQEPKDTRVTFEDYEYCLPSQLAITKTDDGWECGDWWCRRAPIPNLKSVEEPVDEEPAQKESIELDEAPMPSGSRALGAHARLWHHLKHSWGLLQTHVGLISRRSVPDPAILILGLLSTIMALTAVMAFCSAAPVPRPKVETEGKRPVARYPAPTAGELASASRQMHNGPDQGARGERQYPPTGGAGPYSSVSVPAASAASLPPPKRPSHVGGEAGAMFSWSPRSSEEEDTLCPCLVVPEGMEFVFAVREVLADQRQELSFSVVDLEGSPLSHIIVNESGSGPQCGIFLQMLDREPLASIRTDMFFEKPRRLPEICLPSGEVFCSLERDGSREYVLRDQHQQKLLRLQGNFRDKAVKVISKSGQLVALSERCIIDLDGGTHYQVRVAPQTDAGLVLCSLLAVDKIEGGRLR</sequence>
<feature type="domain" description="Lipase maturation factor 1/2 N-terminal" evidence="11">
    <location>
        <begin position="98"/>
        <end position="260"/>
    </location>
</feature>
<feature type="compositionally biased region" description="Low complexity" evidence="9">
    <location>
        <begin position="640"/>
        <end position="653"/>
    </location>
</feature>
<name>A0A812T5A6_SYMPI</name>
<keyword evidence="14" id="KW-1185">Reference proteome</keyword>
<dbReference type="Pfam" id="PF06762">
    <property type="entry name" value="LMF1"/>
    <property type="match status" value="1"/>
</dbReference>
<keyword evidence="7" id="KW-0325">Glycoprotein</keyword>
<dbReference type="InterPro" id="IPR007612">
    <property type="entry name" value="LOR"/>
</dbReference>
<dbReference type="AlphaFoldDB" id="A0A812T5A6"/>
<organism evidence="13 14">
    <name type="scientific">Symbiodinium pilosum</name>
    <name type="common">Dinoflagellate</name>
    <dbReference type="NCBI Taxonomy" id="2952"/>
    <lineage>
        <taxon>Eukaryota</taxon>
        <taxon>Sar</taxon>
        <taxon>Alveolata</taxon>
        <taxon>Dinophyceae</taxon>
        <taxon>Suessiales</taxon>
        <taxon>Symbiodiniaceae</taxon>
        <taxon>Symbiodinium</taxon>
    </lineage>
</organism>
<gene>
    <name evidence="13" type="primary">LMF2</name>
    <name evidence="13" type="ORF">SPIL2461_LOCUS13302</name>
</gene>
<evidence type="ECO:0000256" key="3">
    <source>
        <dbReference type="ARBA" id="ARBA00022692"/>
    </source>
</evidence>
<evidence type="ECO:0000313" key="14">
    <source>
        <dbReference type="Proteomes" id="UP000649617"/>
    </source>
</evidence>
<evidence type="ECO:0000256" key="8">
    <source>
        <dbReference type="ARBA" id="ARBA00040643"/>
    </source>
</evidence>
<evidence type="ECO:0000259" key="12">
    <source>
        <dbReference type="Pfam" id="PF25179"/>
    </source>
</evidence>
<protein>
    <recommendedName>
        <fullName evidence="8">Lipase maturation factor 2</fullName>
    </recommendedName>
</protein>
<feature type="transmembrane region" description="Helical" evidence="10">
    <location>
        <begin position="276"/>
        <end position="297"/>
    </location>
</feature>
<keyword evidence="5 10" id="KW-1133">Transmembrane helix</keyword>
<accession>A0A812T5A6</accession>
<dbReference type="GO" id="GO:0051604">
    <property type="term" value="P:protein maturation"/>
    <property type="evidence" value="ECO:0007669"/>
    <property type="project" value="InterPro"/>
</dbReference>
<feature type="region of interest" description="Disordered" evidence="9">
    <location>
        <begin position="610"/>
        <end position="675"/>
    </location>
</feature>
<dbReference type="InterPro" id="IPR057434">
    <property type="entry name" value="LMF1/2_N"/>
</dbReference>
<dbReference type="OrthoDB" id="434126at2759"/>
<dbReference type="Proteomes" id="UP000649617">
    <property type="component" value="Unassembled WGS sequence"/>
</dbReference>
<dbReference type="InterPro" id="IPR057433">
    <property type="entry name" value="LMF1/2_C"/>
</dbReference>
<dbReference type="Pfam" id="PF04525">
    <property type="entry name" value="LOR"/>
    <property type="match status" value="1"/>
</dbReference>
<feature type="transmembrane region" description="Helical" evidence="10">
    <location>
        <begin position="12"/>
        <end position="31"/>
    </location>
</feature>
<dbReference type="InterPro" id="IPR009613">
    <property type="entry name" value="LMF"/>
</dbReference>
<evidence type="ECO:0000256" key="10">
    <source>
        <dbReference type="SAM" id="Phobius"/>
    </source>
</evidence>
<dbReference type="PANTHER" id="PTHR14463:SF5">
    <property type="entry name" value="LIPASE MATURATION FACTOR 2"/>
    <property type="match status" value="1"/>
</dbReference>
<keyword evidence="3 10" id="KW-0812">Transmembrane</keyword>
<evidence type="ECO:0000313" key="13">
    <source>
        <dbReference type="EMBL" id="CAE7511212.1"/>
    </source>
</evidence>
<feature type="transmembrane region" description="Helical" evidence="10">
    <location>
        <begin position="52"/>
        <end position="83"/>
    </location>
</feature>
<comment type="subcellular location">
    <subcellularLocation>
        <location evidence="1">Endoplasmic reticulum membrane</location>
        <topology evidence="1">Multi-pass membrane protein</topology>
    </subcellularLocation>
</comment>
<dbReference type="EMBL" id="CAJNIZ010028846">
    <property type="protein sequence ID" value="CAE7511212.1"/>
    <property type="molecule type" value="Genomic_DNA"/>
</dbReference>
<evidence type="ECO:0000256" key="5">
    <source>
        <dbReference type="ARBA" id="ARBA00022989"/>
    </source>
</evidence>
<feature type="domain" description="Lipase maturation factor 1/2 C-terminal" evidence="12">
    <location>
        <begin position="328"/>
        <end position="492"/>
    </location>
</feature>
<comment type="similarity">
    <text evidence="2">Belongs to the lipase maturation factor family.</text>
</comment>
<evidence type="ECO:0000256" key="6">
    <source>
        <dbReference type="ARBA" id="ARBA00023136"/>
    </source>
</evidence>
<evidence type="ECO:0000256" key="1">
    <source>
        <dbReference type="ARBA" id="ARBA00004477"/>
    </source>
</evidence>
<proteinExistence type="inferred from homology"/>
<keyword evidence="4" id="KW-0256">Endoplasmic reticulum</keyword>
<evidence type="ECO:0000259" key="11">
    <source>
        <dbReference type="Pfam" id="PF06762"/>
    </source>
</evidence>
<reference evidence="13" key="1">
    <citation type="submission" date="2021-02" db="EMBL/GenBank/DDBJ databases">
        <authorList>
            <person name="Dougan E. K."/>
            <person name="Rhodes N."/>
            <person name="Thang M."/>
            <person name="Chan C."/>
        </authorList>
    </citation>
    <scope>NUCLEOTIDE SEQUENCE</scope>
</reference>
<evidence type="ECO:0000256" key="7">
    <source>
        <dbReference type="ARBA" id="ARBA00023180"/>
    </source>
</evidence>
<comment type="caution">
    <text evidence="13">The sequence shown here is derived from an EMBL/GenBank/DDBJ whole genome shotgun (WGS) entry which is preliminary data.</text>
</comment>
<dbReference type="Pfam" id="PF25179">
    <property type="entry name" value="LMF1_C"/>
    <property type="match status" value="1"/>
</dbReference>
<evidence type="ECO:0000256" key="2">
    <source>
        <dbReference type="ARBA" id="ARBA00005512"/>
    </source>
</evidence>
<evidence type="ECO:0000256" key="9">
    <source>
        <dbReference type="SAM" id="MobiDB-lite"/>
    </source>
</evidence>
<keyword evidence="6 10" id="KW-0472">Membrane</keyword>
<dbReference type="PANTHER" id="PTHR14463">
    <property type="entry name" value="LIPASE MATURATION FACTOR"/>
    <property type="match status" value="1"/>
</dbReference>